<gene>
    <name evidence="1" type="ORF">AGABI1DRAFT_123258</name>
</gene>
<proteinExistence type="predicted"/>
<sequence>MSLTVTCLTMSTALLDMPLGNVSYQPINHLSPTTLIKLSFTLLRANSRLTSGYIITWVDELHGVACPTIISPNNGSLTSDERPLSIFESHFKRCMRAATPSPPFDLPMKEVNYITALTYLCQTTPNSGQFYRDTRTHSYLFRAFDSPPLVPRILDRGLTPLSIWGFSHSRSSDSYLFF</sequence>
<evidence type="ECO:0000313" key="2">
    <source>
        <dbReference type="Proteomes" id="UP000008493"/>
    </source>
</evidence>
<dbReference type="KEGG" id="abp:AGABI1DRAFT123258"/>
<accession>K5WJ50</accession>
<reference evidence="2" key="1">
    <citation type="journal article" date="2012" name="Proc. Natl. Acad. Sci. U.S.A.">
        <title>Genome sequence of the button mushroom Agaricus bisporus reveals mechanisms governing adaptation to a humic-rich ecological niche.</title>
        <authorList>
            <person name="Morin E."/>
            <person name="Kohler A."/>
            <person name="Baker A.R."/>
            <person name="Foulongne-Oriol M."/>
            <person name="Lombard V."/>
            <person name="Nagy L.G."/>
            <person name="Ohm R.A."/>
            <person name="Patyshakuliyeva A."/>
            <person name="Brun A."/>
            <person name="Aerts A.L."/>
            <person name="Bailey A.M."/>
            <person name="Billette C."/>
            <person name="Coutinho P.M."/>
            <person name="Deakin G."/>
            <person name="Doddapaneni H."/>
            <person name="Floudas D."/>
            <person name="Grimwood J."/>
            <person name="Hilden K."/>
            <person name="Kuees U."/>
            <person name="LaButti K.M."/>
            <person name="Lapidus A."/>
            <person name="Lindquist E.A."/>
            <person name="Lucas S.M."/>
            <person name="Murat C."/>
            <person name="Riley R.W."/>
            <person name="Salamov A.A."/>
            <person name="Schmutz J."/>
            <person name="Subramanian V."/>
            <person name="Woesten H.A.B."/>
            <person name="Xu J."/>
            <person name="Eastwood D.C."/>
            <person name="Foster G.D."/>
            <person name="Sonnenberg A.S."/>
            <person name="Cullen D."/>
            <person name="de Vries R.P."/>
            <person name="Lundell T."/>
            <person name="Hibbett D.S."/>
            <person name="Henrissat B."/>
            <person name="Burton K.S."/>
            <person name="Kerrigan R.W."/>
            <person name="Challen M.P."/>
            <person name="Grigoriev I.V."/>
            <person name="Martin F."/>
        </authorList>
    </citation>
    <scope>NUCLEOTIDE SEQUENCE [LARGE SCALE GENOMIC DNA]</scope>
    <source>
        <strain evidence="2">JB137-S8 / ATCC MYA-4627 / FGSC 10392</strain>
    </source>
</reference>
<dbReference type="InParanoid" id="K5WJ50"/>
<keyword evidence="2" id="KW-1185">Reference proteome</keyword>
<dbReference type="Proteomes" id="UP000008493">
    <property type="component" value="Unassembled WGS sequence"/>
</dbReference>
<dbReference type="RefSeq" id="XP_007334017.1">
    <property type="nucleotide sequence ID" value="XM_007333955.1"/>
</dbReference>
<dbReference type="EMBL" id="JH971415">
    <property type="protein sequence ID" value="EKM75316.1"/>
    <property type="molecule type" value="Genomic_DNA"/>
</dbReference>
<name>K5WJ50_AGABU</name>
<dbReference type="GeneID" id="18825979"/>
<feature type="non-terminal residue" evidence="1">
    <location>
        <position position="178"/>
    </location>
</feature>
<protein>
    <submittedName>
        <fullName evidence="1">Uncharacterized protein</fullName>
    </submittedName>
</protein>
<dbReference type="HOGENOM" id="CLU_1514050_0_0_1"/>
<dbReference type="AlphaFoldDB" id="K5WJ50"/>
<organism evidence="1 2">
    <name type="scientific">Agaricus bisporus var. burnettii (strain JB137-S8 / ATCC MYA-4627 / FGSC 10392)</name>
    <name type="common">White button mushroom</name>
    <dbReference type="NCBI Taxonomy" id="597362"/>
    <lineage>
        <taxon>Eukaryota</taxon>
        <taxon>Fungi</taxon>
        <taxon>Dikarya</taxon>
        <taxon>Basidiomycota</taxon>
        <taxon>Agaricomycotina</taxon>
        <taxon>Agaricomycetes</taxon>
        <taxon>Agaricomycetidae</taxon>
        <taxon>Agaricales</taxon>
        <taxon>Agaricineae</taxon>
        <taxon>Agaricaceae</taxon>
        <taxon>Agaricus</taxon>
    </lineage>
</organism>
<evidence type="ECO:0000313" key="1">
    <source>
        <dbReference type="EMBL" id="EKM75316.1"/>
    </source>
</evidence>